<evidence type="ECO:0000256" key="1">
    <source>
        <dbReference type="ARBA" id="ARBA00022801"/>
    </source>
</evidence>
<organism evidence="3 4">
    <name type="scientific">Sphingosinicella xenopeptidilytica</name>
    <dbReference type="NCBI Taxonomy" id="364098"/>
    <lineage>
        <taxon>Bacteria</taxon>
        <taxon>Pseudomonadati</taxon>
        <taxon>Pseudomonadota</taxon>
        <taxon>Alphaproteobacteria</taxon>
        <taxon>Sphingomonadales</taxon>
        <taxon>Sphingosinicellaceae</taxon>
        <taxon>Sphingosinicella</taxon>
    </lineage>
</organism>
<evidence type="ECO:0000313" key="3">
    <source>
        <dbReference type="EMBL" id="MFD0849075.1"/>
    </source>
</evidence>
<dbReference type="EMBL" id="JBHTIK010000006">
    <property type="protein sequence ID" value="MFD0849075.1"/>
    <property type="molecule type" value="Genomic_DNA"/>
</dbReference>
<proteinExistence type="predicted"/>
<dbReference type="PANTHER" id="PTHR11014:SF63">
    <property type="entry name" value="METALLOPEPTIDASE, PUTATIVE (AFU_ORTHOLOGUE AFUA_6G09600)-RELATED"/>
    <property type="match status" value="1"/>
</dbReference>
<dbReference type="CDD" id="cd05666">
    <property type="entry name" value="M20_Acy1-like"/>
    <property type="match status" value="1"/>
</dbReference>
<feature type="domain" description="Peptidase M20 dimerisation" evidence="2">
    <location>
        <begin position="195"/>
        <end position="285"/>
    </location>
</feature>
<dbReference type="PANTHER" id="PTHR11014">
    <property type="entry name" value="PEPTIDASE M20 FAMILY MEMBER"/>
    <property type="match status" value="1"/>
</dbReference>
<dbReference type="Proteomes" id="UP001597124">
    <property type="component" value="Unassembled WGS sequence"/>
</dbReference>
<protein>
    <submittedName>
        <fullName evidence="3">M20 aminoacylase family protein</fullName>
    </submittedName>
</protein>
<dbReference type="InterPro" id="IPR002933">
    <property type="entry name" value="Peptidase_M20"/>
</dbReference>
<comment type="caution">
    <text evidence="3">The sequence shown here is derived from an EMBL/GenBank/DDBJ whole genome shotgun (WGS) entry which is preliminary data.</text>
</comment>
<dbReference type="Gene3D" id="3.30.70.360">
    <property type="match status" value="1"/>
</dbReference>
<dbReference type="InterPro" id="IPR036264">
    <property type="entry name" value="Bact_exopeptidase_dim_dom"/>
</dbReference>
<accession>A0ABW3C5A8</accession>
<dbReference type="Pfam" id="PF07687">
    <property type="entry name" value="M20_dimer"/>
    <property type="match status" value="1"/>
</dbReference>
<dbReference type="Gene3D" id="3.40.630.10">
    <property type="entry name" value="Zn peptidases"/>
    <property type="match status" value="1"/>
</dbReference>
<reference evidence="4" key="1">
    <citation type="journal article" date="2019" name="Int. J. Syst. Evol. Microbiol.">
        <title>The Global Catalogue of Microorganisms (GCM) 10K type strain sequencing project: providing services to taxonomists for standard genome sequencing and annotation.</title>
        <authorList>
            <consortium name="The Broad Institute Genomics Platform"/>
            <consortium name="The Broad Institute Genome Sequencing Center for Infectious Disease"/>
            <person name="Wu L."/>
            <person name="Ma J."/>
        </authorList>
    </citation>
    <scope>NUCLEOTIDE SEQUENCE [LARGE SCALE GENOMIC DNA]</scope>
    <source>
        <strain evidence="4">CCUG 52537</strain>
    </source>
</reference>
<dbReference type="SUPFAM" id="SSF53187">
    <property type="entry name" value="Zn-dependent exopeptidases"/>
    <property type="match status" value="1"/>
</dbReference>
<evidence type="ECO:0000259" key="2">
    <source>
        <dbReference type="Pfam" id="PF07687"/>
    </source>
</evidence>
<keyword evidence="4" id="KW-1185">Reference proteome</keyword>
<dbReference type="InterPro" id="IPR011650">
    <property type="entry name" value="Peptidase_M20_dimer"/>
</dbReference>
<dbReference type="InterPro" id="IPR017439">
    <property type="entry name" value="Amidohydrolase"/>
</dbReference>
<gene>
    <name evidence="3" type="ORF">ACFQ00_12125</name>
</gene>
<evidence type="ECO:0000313" key="4">
    <source>
        <dbReference type="Proteomes" id="UP001597124"/>
    </source>
</evidence>
<dbReference type="SUPFAM" id="SSF55031">
    <property type="entry name" value="Bacterial exopeptidase dimerisation domain"/>
    <property type="match status" value="1"/>
</dbReference>
<dbReference type="PIRSF" id="PIRSF005962">
    <property type="entry name" value="Pept_M20D_amidohydro"/>
    <property type="match status" value="1"/>
</dbReference>
<dbReference type="Pfam" id="PF01546">
    <property type="entry name" value="Peptidase_M20"/>
    <property type="match status" value="1"/>
</dbReference>
<dbReference type="NCBIfam" id="TIGR01891">
    <property type="entry name" value="amidohydrolases"/>
    <property type="match status" value="1"/>
</dbReference>
<keyword evidence="1" id="KW-0378">Hydrolase</keyword>
<sequence>MTADARTAPSELAHWRHHIHAHPELGFAELQTSDFVAEKLLAFGVDELHRGIGGTGLVAVVRGKPGDRAIGLRADMDALPIHEDSDEAHTSQNPGVMHACGHDGHTVMLLGAARELCATRNFAGTIYLVFQPAEEALGMAVPGSTHRDAGALAMMRDGLFARFPMEAIFGIHNRPGIAAGSFGIKPGVIYAAADRFEIRIVGKGCHAARPHLGIDPIMVSAQVIGALQTISSRFFSPAEPVVVSVCEIMGGSAFNVIADDVKMVGTVRALSEPARKQAEALVHQITQGVAASFGAQAEINYQVGFPALINDAALAEKARAVMVGLVGEVNVVDLEEPTMGGEDFACYLTEKPGCFVLVGNGIEGRHGLSVHNARYDFNDAVLPLGVRYWRALAEALLPV</sequence>
<dbReference type="RefSeq" id="WP_381491049.1">
    <property type="nucleotide sequence ID" value="NZ_JBHTIK010000006.1"/>
</dbReference>
<name>A0ABW3C5A8_SPHXN</name>